<name>A0ABP1QS23_9HEXA</name>
<evidence type="ECO:0008006" key="3">
    <source>
        <dbReference type="Google" id="ProtNLM"/>
    </source>
</evidence>
<dbReference type="SUPFAM" id="SSF52047">
    <property type="entry name" value="RNI-like"/>
    <property type="match status" value="1"/>
</dbReference>
<evidence type="ECO:0000313" key="2">
    <source>
        <dbReference type="Proteomes" id="UP001642540"/>
    </source>
</evidence>
<sequence>MDTDEDESSMAALMDSVGALNIQDSEVLSIAFRYLPLGSLKTCRLVNKTFHEAATKWLLSLSRVRLNNASRFQRYNQEAPEMQTIWANYTIPINNKVSADLFNEFGQLCGPSVLSLELEIKHRDTNLTYLEDVFSHQLPNLEEFTLKGKFPATAMFQNPHRMVGKLERMMMFNIFAKGWHRLPPLRNGEVAFRSPVIAQFLAAMPNLKRINYFPDVDSPRDAHKHYSSFLYNLTEMDTVILNQLTEIQNFTFSFSDTFSLERFAAKGIPLQKMHIMVEEEWQPQALRLFLETFRTSLKHLTVRSATDNLIGWPRLLKLEELTLIGVNVHGTDFLANFPALRSLKISQDRVTTVDLTPEQCLPMPHTLTSLKIIETGPVNATEAYRLSDIGLAVLFKDLPFLVELAIIQNISSTRPTFTDEGVTGSKLSVSNTELATLPRDLRVVNRNLIRFNHFLGSLADMRKLTLRASNITDISLLCGVVNCQKLTEFDIASPNISEKACIELLNYLNVSKLRIQDFGSFTSSGKSEILVRMKFQEVFHA</sequence>
<dbReference type="Gene3D" id="3.80.10.10">
    <property type="entry name" value="Ribonuclease Inhibitor"/>
    <property type="match status" value="1"/>
</dbReference>
<gene>
    <name evidence="1" type="ORF">ODALV1_LOCUS14479</name>
</gene>
<protein>
    <recommendedName>
        <fullName evidence="3">F-box domain-containing protein</fullName>
    </recommendedName>
</protein>
<dbReference type="Proteomes" id="UP001642540">
    <property type="component" value="Unassembled WGS sequence"/>
</dbReference>
<accession>A0ABP1QS23</accession>
<reference evidence="1 2" key="1">
    <citation type="submission" date="2024-08" db="EMBL/GenBank/DDBJ databases">
        <authorList>
            <person name="Cucini C."/>
            <person name="Frati F."/>
        </authorList>
    </citation>
    <scope>NUCLEOTIDE SEQUENCE [LARGE SCALE GENOMIC DNA]</scope>
</reference>
<dbReference type="EMBL" id="CAXLJM020000046">
    <property type="protein sequence ID" value="CAL8110843.1"/>
    <property type="molecule type" value="Genomic_DNA"/>
</dbReference>
<evidence type="ECO:0000313" key="1">
    <source>
        <dbReference type="EMBL" id="CAL8110843.1"/>
    </source>
</evidence>
<comment type="caution">
    <text evidence="1">The sequence shown here is derived from an EMBL/GenBank/DDBJ whole genome shotgun (WGS) entry which is preliminary data.</text>
</comment>
<organism evidence="1 2">
    <name type="scientific">Orchesella dallaii</name>
    <dbReference type="NCBI Taxonomy" id="48710"/>
    <lineage>
        <taxon>Eukaryota</taxon>
        <taxon>Metazoa</taxon>
        <taxon>Ecdysozoa</taxon>
        <taxon>Arthropoda</taxon>
        <taxon>Hexapoda</taxon>
        <taxon>Collembola</taxon>
        <taxon>Entomobryomorpha</taxon>
        <taxon>Entomobryoidea</taxon>
        <taxon>Orchesellidae</taxon>
        <taxon>Orchesellinae</taxon>
        <taxon>Orchesella</taxon>
    </lineage>
</organism>
<proteinExistence type="predicted"/>
<dbReference type="InterPro" id="IPR032675">
    <property type="entry name" value="LRR_dom_sf"/>
</dbReference>
<keyword evidence="2" id="KW-1185">Reference proteome</keyword>